<evidence type="ECO:0000313" key="5">
    <source>
        <dbReference type="Proteomes" id="UP000654913"/>
    </source>
</evidence>
<dbReference type="InterPro" id="IPR028245">
    <property type="entry name" value="PIL1/LSP1"/>
</dbReference>
<protein>
    <recommendedName>
        <fullName evidence="6">Eisosome component PIL1-domain-containing protein</fullName>
    </recommendedName>
</protein>
<evidence type="ECO:0008006" key="6">
    <source>
        <dbReference type="Google" id="ProtNLM"/>
    </source>
</evidence>
<reference evidence="4" key="2">
    <citation type="submission" date="2021-02" db="EMBL/GenBank/DDBJ databases">
        <title>Aspergillus puulaauensis MK2 genome sequence.</title>
        <authorList>
            <person name="Futagami T."/>
            <person name="Mori K."/>
            <person name="Kadooka C."/>
            <person name="Tanaka T."/>
        </authorList>
    </citation>
    <scope>NUCLEOTIDE SEQUENCE</scope>
    <source>
        <strain evidence="4">MK2</strain>
    </source>
</reference>
<evidence type="ECO:0000313" key="4">
    <source>
        <dbReference type="EMBL" id="BCS23983.1"/>
    </source>
</evidence>
<reference evidence="4" key="1">
    <citation type="submission" date="2021-01" db="EMBL/GenBank/DDBJ databases">
        <authorList>
            <consortium name="Aspergillus puulaauensis MK2 genome sequencing consortium"/>
            <person name="Kazuki M."/>
            <person name="Futagami T."/>
        </authorList>
    </citation>
    <scope>NUCLEOTIDE SEQUENCE</scope>
    <source>
        <strain evidence="4">MK2</strain>
    </source>
</reference>
<organism evidence="4 5">
    <name type="scientific">Aspergillus puulaauensis</name>
    <dbReference type="NCBI Taxonomy" id="1220207"/>
    <lineage>
        <taxon>Eukaryota</taxon>
        <taxon>Fungi</taxon>
        <taxon>Dikarya</taxon>
        <taxon>Ascomycota</taxon>
        <taxon>Pezizomycotina</taxon>
        <taxon>Eurotiomycetes</taxon>
        <taxon>Eurotiomycetidae</taxon>
        <taxon>Eurotiales</taxon>
        <taxon>Aspergillaceae</taxon>
        <taxon>Aspergillus</taxon>
    </lineage>
</organism>
<keyword evidence="2" id="KW-0175">Coiled coil</keyword>
<evidence type="ECO:0000256" key="1">
    <source>
        <dbReference type="ARBA" id="ARBA00022553"/>
    </source>
</evidence>
<dbReference type="GO" id="GO:0006897">
    <property type="term" value="P:endocytosis"/>
    <property type="evidence" value="ECO:0007669"/>
    <property type="project" value="TreeGrafter"/>
</dbReference>
<evidence type="ECO:0000256" key="2">
    <source>
        <dbReference type="SAM" id="Coils"/>
    </source>
</evidence>
<dbReference type="GO" id="GO:0070941">
    <property type="term" value="P:eisosome assembly"/>
    <property type="evidence" value="ECO:0007669"/>
    <property type="project" value="TreeGrafter"/>
</dbReference>
<dbReference type="GO" id="GO:0008289">
    <property type="term" value="F:lipid binding"/>
    <property type="evidence" value="ECO:0007669"/>
    <property type="project" value="TreeGrafter"/>
</dbReference>
<dbReference type="AlphaFoldDB" id="A0A7R7XN26"/>
<dbReference type="Proteomes" id="UP000654913">
    <property type="component" value="Chromosome 4"/>
</dbReference>
<dbReference type="Pfam" id="PF13805">
    <property type="entry name" value="Pil1"/>
    <property type="match status" value="1"/>
</dbReference>
<dbReference type="GO" id="GO:0036286">
    <property type="term" value="C:eisosome filament"/>
    <property type="evidence" value="ECO:0007669"/>
    <property type="project" value="TreeGrafter"/>
</dbReference>
<feature type="region of interest" description="Disordered" evidence="3">
    <location>
        <begin position="528"/>
        <end position="596"/>
    </location>
</feature>
<dbReference type="PANTHER" id="PTHR31962">
    <property type="entry name" value="SPHINGOLIPID LONG CHAIN BASE-RESPONSIVE PROTEIN PIL1"/>
    <property type="match status" value="1"/>
</dbReference>
<dbReference type="OrthoDB" id="5599269at2759"/>
<keyword evidence="1" id="KW-0597">Phosphoprotein</keyword>
<dbReference type="FunFam" id="1.20.1270.60:FF:000005">
    <property type="entry name" value="Sphingolipid long chain base-responsive pil1"/>
    <property type="match status" value="1"/>
</dbReference>
<feature type="compositionally biased region" description="Gly residues" evidence="3">
    <location>
        <begin position="536"/>
        <end position="545"/>
    </location>
</feature>
<proteinExistence type="predicted"/>
<feature type="region of interest" description="Disordered" evidence="3">
    <location>
        <begin position="74"/>
        <end position="98"/>
    </location>
</feature>
<dbReference type="GO" id="GO:0005886">
    <property type="term" value="C:plasma membrane"/>
    <property type="evidence" value="ECO:0007669"/>
    <property type="project" value="TreeGrafter"/>
</dbReference>
<keyword evidence="5" id="KW-1185">Reference proteome</keyword>
<accession>A0A7R7XN26</accession>
<feature type="compositionally biased region" description="Polar residues" evidence="3">
    <location>
        <begin position="351"/>
        <end position="365"/>
    </location>
</feature>
<dbReference type="EMBL" id="AP024446">
    <property type="protein sequence ID" value="BCS23983.1"/>
    <property type="molecule type" value="Genomic_DNA"/>
</dbReference>
<name>A0A7R7XN26_9EURO</name>
<gene>
    <name evidence="4" type="ORF">APUU_40427A</name>
</gene>
<feature type="compositionally biased region" description="Polar residues" evidence="3">
    <location>
        <begin position="553"/>
        <end position="564"/>
    </location>
</feature>
<dbReference type="Gene3D" id="1.20.1270.60">
    <property type="entry name" value="Arfaptin homology (AH) domain/BAR domain"/>
    <property type="match status" value="1"/>
</dbReference>
<feature type="region of interest" description="Disordered" evidence="3">
    <location>
        <begin position="334"/>
        <end position="368"/>
    </location>
</feature>
<dbReference type="GeneID" id="64973988"/>
<dbReference type="PANTHER" id="PTHR31962:SF4">
    <property type="entry name" value="PRIMARY COMPONENT OF EISOSOMES (EUROFUNG)"/>
    <property type="match status" value="1"/>
</dbReference>
<sequence length="596" mass="66920">MTSEILSSPRDVTSYAHELSIKRGWTVLGVQAYNPALRKLKHSCFIIYQIGLDKFDNPKFDILRKVQPYQSLPKPSIHMNRTLSGKRRSTGNTGRSRFNFGSIRSFQQPLLSKKMNRVIKSENSAAAAHESAGRQRIAVGEQVSDWGETTQDETISDISDKLGVLLAEMGEEEDVFAQNLDEYRTVLKHIRDTEGSVQPTRDQRAKISDEIQRVKLKDPNSHKIETLEQELVRAEAQNLVAEAQLINVTRQRFKEAYSVHLAAVIERSEKQALLAHHGRRLLNCIDDTSVVPGDEARAYVHGAEAKRIIEQAEQDIRSWKIQMEPVHVEDSGAQALPTGVSPPSSGRGARVTTTTDSQAMESQGAETREFEPQAMGATMGTGAMGPQAMEPQEMRRRDMEAEEMRRQEIEAQEMRRQEMEVQEMRRREMEAEAMRRQEMESQEVRRREMEAEAMRRQEMESREAEYMKGESEDVQAADTQAEDTSAWEDYSQVSPTNAAPRERVHSMAAPMMDADVLEARNAAASGADRGLNRGQEMGGANGVKGLGEKQKAPTRNNQSANGGISDNPEFTFRPKKRGDHLGTPLDAHVQRVAVPI</sequence>
<dbReference type="RefSeq" id="XP_041556177.1">
    <property type="nucleotide sequence ID" value="XM_041703498.1"/>
</dbReference>
<feature type="region of interest" description="Disordered" evidence="3">
    <location>
        <begin position="466"/>
        <end position="498"/>
    </location>
</feature>
<feature type="coiled-coil region" evidence="2">
    <location>
        <begin position="397"/>
        <end position="434"/>
    </location>
</feature>
<feature type="region of interest" description="Disordered" evidence="3">
    <location>
        <begin position="123"/>
        <end position="152"/>
    </location>
</feature>
<dbReference type="KEGG" id="apuu:APUU_40427A"/>
<evidence type="ECO:0000256" key="3">
    <source>
        <dbReference type="SAM" id="MobiDB-lite"/>
    </source>
</evidence>
<dbReference type="InterPro" id="IPR027267">
    <property type="entry name" value="AH/BAR_dom_sf"/>
</dbReference>